<dbReference type="SUPFAM" id="SSF90112">
    <property type="entry name" value="Neurotransmitter-gated ion-channel transmembrane pore"/>
    <property type="match status" value="1"/>
</dbReference>
<dbReference type="GO" id="GO:0004888">
    <property type="term" value="F:transmembrane signaling receptor activity"/>
    <property type="evidence" value="ECO:0007669"/>
    <property type="project" value="InterPro"/>
</dbReference>
<sequence>MFILQMLWYILLCILHSSSRDSQRELRELLFKNYSNNIKPVLYTDTIIDVHLFVFPSKIYKLDLGAGLLTGKFLIGYRWTDEFLRWNESQFDNISSIKMPLNKVWEPHAYVCNAETIYNVSTPIPEAVMLSNGTIKTSTTLVYTIHCKIDNTKYPFDKQACEVHICLPLSKLNNVRIKTITTFKKQVTLRNWNVEIDKVLQNHNERIFYASWHLTLTKLSAQSKIIILIPPFLLTCVTIATFLLPPDTKQKVTFSTTSFLSIMLYLSKMSKDLASHTANHSLLWIYVFCLSCISAISCIESILVCRIYVYQKCEDQCQMTERTISSNGDVDKSET</sequence>
<evidence type="ECO:0000256" key="4">
    <source>
        <dbReference type="ARBA" id="ARBA00023136"/>
    </source>
</evidence>
<evidence type="ECO:0000313" key="8">
    <source>
        <dbReference type="EMBL" id="KOF89934.1"/>
    </source>
</evidence>
<organism evidence="8">
    <name type="scientific">Octopus bimaculoides</name>
    <name type="common">California two-spotted octopus</name>
    <dbReference type="NCBI Taxonomy" id="37653"/>
    <lineage>
        <taxon>Eukaryota</taxon>
        <taxon>Metazoa</taxon>
        <taxon>Spiralia</taxon>
        <taxon>Lophotrochozoa</taxon>
        <taxon>Mollusca</taxon>
        <taxon>Cephalopoda</taxon>
        <taxon>Coleoidea</taxon>
        <taxon>Octopodiformes</taxon>
        <taxon>Octopoda</taxon>
        <taxon>Incirrata</taxon>
        <taxon>Octopodidae</taxon>
        <taxon>Octopus</taxon>
    </lineage>
</organism>
<gene>
    <name evidence="8" type="ORF">OCBIM_22012262mg</name>
</gene>
<dbReference type="InterPro" id="IPR038050">
    <property type="entry name" value="Neuro_actylchol_rec"/>
</dbReference>
<keyword evidence="2 5" id="KW-0812">Transmembrane</keyword>
<accession>A0A0L8HLC0</accession>
<feature type="transmembrane region" description="Helical" evidence="5">
    <location>
        <begin position="225"/>
        <end position="245"/>
    </location>
</feature>
<dbReference type="CDD" id="cd19051">
    <property type="entry name" value="LGIC_TM_cation"/>
    <property type="match status" value="1"/>
</dbReference>
<name>A0A0L8HLC0_OCTBM</name>
<evidence type="ECO:0000256" key="1">
    <source>
        <dbReference type="ARBA" id="ARBA00004141"/>
    </source>
</evidence>
<feature type="signal peptide" evidence="6">
    <location>
        <begin position="1"/>
        <end position="19"/>
    </location>
</feature>
<dbReference type="GO" id="GO:0016020">
    <property type="term" value="C:membrane"/>
    <property type="evidence" value="ECO:0007669"/>
    <property type="project" value="UniProtKB-SubCell"/>
</dbReference>
<comment type="subcellular location">
    <subcellularLocation>
        <location evidence="1">Membrane</location>
        <topology evidence="1">Multi-pass membrane protein</topology>
    </subcellularLocation>
</comment>
<evidence type="ECO:0000259" key="7">
    <source>
        <dbReference type="Pfam" id="PF02931"/>
    </source>
</evidence>
<feature type="non-terminal residue" evidence="8">
    <location>
        <position position="335"/>
    </location>
</feature>
<dbReference type="InterPro" id="IPR006201">
    <property type="entry name" value="Neur_channel"/>
</dbReference>
<feature type="transmembrane region" description="Helical" evidence="5">
    <location>
        <begin position="282"/>
        <end position="309"/>
    </location>
</feature>
<dbReference type="GO" id="GO:0005230">
    <property type="term" value="F:extracellular ligand-gated monoatomic ion channel activity"/>
    <property type="evidence" value="ECO:0007669"/>
    <property type="project" value="InterPro"/>
</dbReference>
<proteinExistence type="predicted"/>
<evidence type="ECO:0000256" key="6">
    <source>
        <dbReference type="SAM" id="SignalP"/>
    </source>
</evidence>
<keyword evidence="3 5" id="KW-1133">Transmembrane helix</keyword>
<evidence type="ECO:0000256" key="5">
    <source>
        <dbReference type="SAM" id="Phobius"/>
    </source>
</evidence>
<dbReference type="Gene3D" id="1.20.58.390">
    <property type="entry name" value="Neurotransmitter-gated ion-channel transmembrane domain"/>
    <property type="match status" value="1"/>
</dbReference>
<dbReference type="OrthoDB" id="5809364at2759"/>
<dbReference type="PANTHER" id="PTHR18945">
    <property type="entry name" value="NEUROTRANSMITTER GATED ION CHANNEL"/>
    <property type="match status" value="1"/>
</dbReference>
<dbReference type="InterPro" id="IPR036734">
    <property type="entry name" value="Neur_chan_lig-bd_sf"/>
</dbReference>
<dbReference type="CDD" id="cd18989">
    <property type="entry name" value="LGIC_ECD_cation"/>
    <property type="match status" value="1"/>
</dbReference>
<feature type="domain" description="Neurotransmitter-gated ion-channel ligand-binding" evidence="7">
    <location>
        <begin position="24"/>
        <end position="191"/>
    </location>
</feature>
<dbReference type="InterPro" id="IPR006202">
    <property type="entry name" value="Neur_chan_lig-bd"/>
</dbReference>
<reference evidence="8" key="1">
    <citation type="submission" date="2015-07" db="EMBL/GenBank/DDBJ databases">
        <title>MeaNS - Measles Nucleotide Surveillance Program.</title>
        <authorList>
            <person name="Tran T."/>
            <person name="Druce J."/>
        </authorList>
    </citation>
    <scope>NUCLEOTIDE SEQUENCE</scope>
    <source>
        <strain evidence="8">UCB-OBI-ISO-001</strain>
        <tissue evidence="8">Gonad</tissue>
    </source>
</reference>
<feature type="chain" id="PRO_5005583754" description="Neurotransmitter-gated ion-channel ligand-binding domain-containing protein" evidence="6">
    <location>
        <begin position="20"/>
        <end position="335"/>
    </location>
</feature>
<dbReference type="Gene3D" id="2.70.170.10">
    <property type="entry name" value="Neurotransmitter-gated ion-channel ligand-binding domain"/>
    <property type="match status" value="1"/>
</dbReference>
<dbReference type="EMBL" id="KQ417896">
    <property type="protein sequence ID" value="KOF89934.1"/>
    <property type="molecule type" value="Genomic_DNA"/>
</dbReference>
<evidence type="ECO:0000256" key="3">
    <source>
        <dbReference type="ARBA" id="ARBA00022989"/>
    </source>
</evidence>
<keyword evidence="4 5" id="KW-0472">Membrane</keyword>
<evidence type="ECO:0000256" key="2">
    <source>
        <dbReference type="ARBA" id="ARBA00022692"/>
    </source>
</evidence>
<dbReference type="InterPro" id="IPR036719">
    <property type="entry name" value="Neuro-gated_channel_TM_sf"/>
</dbReference>
<dbReference type="STRING" id="37653.A0A0L8HLC0"/>
<dbReference type="SUPFAM" id="SSF63712">
    <property type="entry name" value="Nicotinic receptor ligand binding domain-like"/>
    <property type="match status" value="1"/>
</dbReference>
<dbReference type="AlphaFoldDB" id="A0A0L8HLC0"/>
<keyword evidence="6" id="KW-0732">Signal</keyword>
<protein>
    <recommendedName>
        <fullName evidence="7">Neurotransmitter-gated ion-channel ligand-binding domain-containing protein</fullName>
    </recommendedName>
</protein>
<dbReference type="Pfam" id="PF02931">
    <property type="entry name" value="Neur_chan_LBD"/>
    <property type="match status" value="1"/>
</dbReference>